<dbReference type="RefSeq" id="WP_147390097.1">
    <property type="nucleotide sequence ID" value="NZ_AQHF01000030.1"/>
</dbReference>
<proteinExistence type="predicted"/>
<comment type="caution">
    <text evidence="1">The sequence shown here is derived from an EMBL/GenBank/DDBJ whole genome shotgun (WGS) entry which is preliminary data.</text>
</comment>
<dbReference type="Gene3D" id="3.40.50.10610">
    <property type="entry name" value="ABC-type transport auxiliary lipoprotein component"/>
    <property type="match status" value="1"/>
</dbReference>
<evidence type="ECO:0000313" key="1">
    <source>
        <dbReference type="EMBL" id="MBE0348082.1"/>
    </source>
</evidence>
<reference evidence="1 2" key="1">
    <citation type="submission" date="2015-06" db="EMBL/GenBank/DDBJ databases">
        <title>Genome sequence of Pseudoalteromonas peptidolytica.</title>
        <authorList>
            <person name="Xie B.-B."/>
            <person name="Rong J.-C."/>
            <person name="Qin Q.-L."/>
            <person name="Zhang Y.-Z."/>
        </authorList>
    </citation>
    <scope>NUCLEOTIDE SEQUENCE [LARGE SCALE GENOMIC DNA]</scope>
    <source>
        <strain evidence="1 2">F12-50-A1</strain>
    </source>
</reference>
<protein>
    <recommendedName>
        <fullName evidence="3">Lipoprotein</fullName>
    </recommendedName>
</protein>
<organism evidence="1 2">
    <name type="scientific">Pseudoalteromonas peptidolytica F12-50-A1</name>
    <dbReference type="NCBI Taxonomy" id="1315280"/>
    <lineage>
        <taxon>Bacteria</taxon>
        <taxon>Pseudomonadati</taxon>
        <taxon>Pseudomonadota</taxon>
        <taxon>Gammaproteobacteria</taxon>
        <taxon>Alteromonadales</taxon>
        <taxon>Pseudoalteromonadaceae</taxon>
        <taxon>Pseudoalteromonas</taxon>
    </lineage>
</organism>
<dbReference type="EMBL" id="AQHF01000030">
    <property type="protein sequence ID" value="MBE0348082.1"/>
    <property type="molecule type" value="Genomic_DNA"/>
</dbReference>
<evidence type="ECO:0008006" key="3">
    <source>
        <dbReference type="Google" id="ProtNLM"/>
    </source>
</evidence>
<sequence length="219" mass="23678">MKWFRCALVFVTLTLLNGCKTSPSQDYSAFIQSDPKSILVLPPINNSNEVIAPYSVMATVIQPLADSGYYVFPVSLVQETFKSNGLAIAHDVHNVAPSKLHEIFAADAALYIEVQDYGTSYIVIDSDTKVALSAKLVDLQTGQVIWQGHAQAASSEDRDDNDNSLAGALIGAVLNQVIESTFDMGFEVSQEASQRLLSAGSTNGLLYGPRSPKYGQLKE</sequence>
<dbReference type="Proteomes" id="UP000660708">
    <property type="component" value="Unassembled WGS sequence"/>
</dbReference>
<name>A0A8I0MXY2_9GAMM</name>
<dbReference type="InterPro" id="IPR008517">
    <property type="entry name" value="GNA1162-like"/>
</dbReference>
<dbReference type="Pfam" id="PF05643">
    <property type="entry name" value="GNA1162-like"/>
    <property type="match status" value="1"/>
</dbReference>
<keyword evidence="2" id="KW-1185">Reference proteome</keyword>
<accession>A0A8I0MXY2</accession>
<gene>
    <name evidence="1" type="ORF">PPEP_a3186</name>
</gene>
<dbReference type="AlphaFoldDB" id="A0A8I0MXY2"/>
<evidence type="ECO:0000313" key="2">
    <source>
        <dbReference type="Proteomes" id="UP000660708"/>
    </source>
</evidence>